<accession>A0A9D2RNI2</accession>
<comment type="caution">
    <text evidence="2">The sequence shown here is derived from an EMBL/GenBank/DDBJ whole genome shotgun (WGS) entry which is preliminary data.</text>
</comment>
<dbReference type="Gene3D" id="1.50.10.100">
    <property type="entry name" value="Chondroitin AC/alginate lyase"/>
    <property type="match status" value="1"/>
</dbReference>
<dbReference type="Proteomes" id="UP000823823">
    <property type="component" value="Unassembled WGS sequence"/>
</dbReference>
<dbReference type="AlphaFoldDB" id="A0A9D2RNI2"/>
<evidence type="ECO:0000313" key="3">
    <source>
        <dbReference type="Proteomes" id="UP000823823"/>
    </source>
</evidence>
<proteinExistence type="predicted"/>
<dbReference type="Gene3D" id="2.70.98.70">
    <property type="match status" value="1"/>
</dbReference>
<organism evidence="2 3">
    <name type="scientific">Candidatus Brachybacterium merdavium</name>
    <dbReference type="NCBI Taxonomy" id="2838513"/>
    <lineage>
        <taxon>Bacteria</taxon>
        <taxon>Bacillati</taxon>
        <taxon>Actinomycetota</taxon>
        <taxon>Actinomycetes</taxon>
        <taxon>Micrococcales</taxon>
        <taxon>Dermabacteraceae</taxon>
        <taxon>Brachybacterium</taxon>
    </lineage>
</organism>
<dbReference type="EMBL" id="DWZH01000025">
    <property type="protein sequence ID" value="HJB09576.1"/>
    <property type="molecule type" value="Genomic_DNA"/>
</dbReference>
<feature type="region of interest" description="Disordered" evidence="1">
    <location>
        <begin position="1"/>
        <end position="31"/>
    </location>
</feature>
<evidence type="ECO:0000256" key="1">
    <source>
        <dbReference type="SAM" id="MobiDB-lite"/>
    </source>
</evidence>
<dbReference type="SUPFAM" id="SSF48230">
    <property type="entry name" value="Chondroitin AC/alginate lyase"/>
    <property type="match status" value="1"/>
</dbReference>
<evidence type="ECO:0000313" key="2">
    <source>
        <dbReference type="EMBL" id="HJB09576.1"/>
    </source>
</evidence>
<reference evidence="2" key="2">
    <citation type="submission" date="2021-04" db="EMBL/GenBank/DDBJ databases">
        <authorList>
            <person name="Gilroy R."/>
        </authorList>
    </citation>
    <scope>NUCLEOTIDE SEQUENCE</scope>
    <source>
        <strain evidence="2">ChiHjej13B12-24818</strain>
    </source>
</reference>
<gene>
    <name evidence="2" type="ORF">H9786_03435</name>
</gene>
<dbReference type="InterPro" id="IPR008929">
    <property type="entry name" value="Chondroitin_lyas"/>
</dbReference>
<protein>
    <submittedName>
        <fullName evidence="2">Heparinase II/III family protein</fullName>
    </submittedName>
</protein>
<reference evidence="2" key="1">
    <citation type="journal article" date="2021" name="PeerJ">
        <title>Extensive microbial diversity within the chicken gut microbiome revealed by metagenomics and culture.</title>
        <authorList>
            <person name="Gilroy R."/>
            <person name="Ravi A."/>
            <person name="Getino M."/>
            <person name="Pursley I."/>
            <person name="Horton D.L."/>
            <person name="Alikhan N.F."/>
            <person name="Baker D."/>
            <person name="Gharbi K."/>
            <person name="Hall N."/>
            <person name="Watson M."/>
            <person name="Adriaenssens E.M."/>
            <person name="Foster-Nyarko E."/>
            <person name="Jarju S."/>
            <person name="Secka A."/>
            <person name="Antonio M."/>
            <person name="Oren A."/>
            <person name="Chaudhuri R.R."/>
            <person name="La Ragione R."/>
            <person name="Hildebrand F."/>
            <person name="Pallen M.J."/>
        </authorList>
    </citation>
    <scope>NUCLEOTIDE SEQUENCE</scope>
    <source>
        <strain evidence="2">ChiHjej13B12-24818</strain>
    </source>
</reference>
<sequence>MSSALREGWGLEVDPGDPHGVGPEASSRATLPPELSRAFDGARSATALPAELSEQMRAALLAPALAAADEPLPFPLLRQYTRYWRDGVRTDYENDVRRLGIMTGEAVLAAVATGQQRWVDRAADGLMLLCELSTWCWVAHEQSHEAHGWVVPDPDAPVVDLGAAQTLQVIAWSDLALGEELDARVPGLRERVRHEARRRVVEPYLSCRDWHWLHGTAHNWTGWIHQHLIAGALFLLDREADRTDRDAILALSLAQLDRYLASFPADGGIDEGFSYFWNGACRLLEALDLLITASGGLLTRDALAGIDVIGQLLRFPQRMDLGQGWFVNVADGPARPSAEQPWDVLHRWGRHLAAPDVLAQALAHRGSGPLPVLPELGLGRVLTALADDEWSSADGTGAAPPHPGETWLPQVQVMVAREAERHPLGLALAVKGGHNDEAHNHLDVGSYLVAVDSAPVLIDLGQPTYTALTFTDRRYEIWTMTSSWHNLPEIRGHGQGIGAEHRAQAVSPQLRLPADARGRTGARAATVTAGIVEAADADVATVTASALELDLAPAYPEAAGVRSYRRRAALELPGREPVLAPAPADQRAAATQPQPIVEVTDTWELGPTDAPQPGPAVVLNHVIAGEILDHRPGLLRVRALSQALVEIRWDRDLGAGTLERRAVDDPLLAQSWGEAVHRLRLTALDRGTGLAHGSTTLTVQQIRDAPPAQTAIRP</sequence>
<name>A0A9D2RNI2_9MICO</name>